<keyword evidence="8 13" id="KW-0472">Membrane</keyword>
<feature type="chain" id="PRO_5035461509" evidence="14">
    <location>
        <begin position="30"/>
        <end position="753"/>
    </location>
</feature>
<dbReference type="GO" id="GO:0007268">
    <property type="term" value="P:chemical synaptic transmission"/>
    <property type="evidence" value="ECO:0007669"/>
    <property type="project" value="UniProtKB-ARBA"/>
</dbReference>
<dbReference type="GO" id="GO:0099560">
    <property type="term" value="P:synaptic membrane adhesion"/>
    <property type="evidence" value="ECO:0007669"/>
    <property type="project" value="UniProtKB-ARBA"/>
</dbReference>
<dbReference type="SMART" id="SM00082">
    <property type="entry name" value="LRRCT"/>
    <property type="match status" value="1"/>
</dbReference>
<evidence type="ECO:0000256" key="5">
    <source>
        <dbReference type="ARBA" id="ARBA00022729"/>
    </source>
</evidence>
<evidence type="ECO:0000256" key="11">
    <source>
        <dbReference type="ARBA" id="ARBA00065735"/>
    </source>
</evidence>
<keyword evidence="3" id="KW-0433">Leucine-rich repeat</keyword>
<keyword evidence="5 14" id="KW-0732">Signal</keyword>
<dbReference type="InterPro" id="IPR032675">
    <property type="entry name" value="LRR_dom_sf"/>
</dbReference>
<accession>A0A8N5ET82</accession>
<dbReference type="Pfam" id="PF22986">
    <property type="entry name" value="Fn3_ELFN"/>
    <property type="match status" value="1"/>
</dbReference>
<dbReference type="InterPro" id="IPR001611">
    <property type="entry name" value="Leu-rich_rpt"/>
</dbReference>
<evidence type="ECO:0000313" key="17">
    <source>
        <dbReference type="RefSeq" id="XP_030913650.1"/>
    </source>
</evidence>
<keyword evidence="7 13" id="KW-1133">Transmembrane helix</keyword>
<feature type="domain" description="LRRCT" evidence="15">
    <location>
        <begin position="192"/>
        <end position="239"/>
    </location>
</feature>
<evidence type="ECO:0000256" key="8">
    <source>
        <dbReference type="ARBA" id="ARBA00023136"/>
    </source>
</evidence>
<protein>
    <submittedName>
        <fullName evidence="17">Protein phosphatase 1 regulatory subunit 29 isoform X3</fullName>
    </submittedName>
</protein>
<dbReference type="Gene3D" id="3.80.10.10">
    <property type="entry name" value="Ribonuclease Inhibitor"/>
    <property type="match status" value="1"/>
</dbReference>
<comment type="subunit">
    <text evidence="11">Interacts with PPP1CA.</text>
</comment>
<reference evidence="17" key="1">
    <citation type="submission" date="2025-08" db="UniProtKB">
        <authorList>
            <consortium name="RefSeq"/>
        </authorList>
    </citation>
    <scope>IDENTIFICATION</scope>
</reference>
<keyword evidence="9" id="KW-0325">Glycoprotein</keyword>
<dbReference type="Proteomes" id="UP000504602">
    <property type="component" value="Unplaced"/>
</dbReference>
<keyword evidence="2" id="KW-0597">Phosphoprotein</keyword>
<evidence type="ECO:0000256" key="12">
    <source>
        <dbReference type="SAM" id="MobiDB-lite"/>
    </source>
</evidence>
<evidence type="ECO:0000259" key="15">
    <source>
        <dbReference type="SMART" id="SM00082"/>
    </source>
</evidence>
<evidence type="ECO:0000256" key="3">
    <source>
        <dbReference type="ARBA" id="ARBA00022614"/>
    </source>
</evidence>
<evidence type="ECO:0000256" key="13">
    <source>
        <dbReference type="SAM" id="Phobius"/>
    </source>
</evidence>
<keyword evidence="16" id="KW-1185">Reference proteome</keyword>
<feature type="signal peptide" evidence="14">
    <location>
        <begin position="1"/>
        <end position="29"/>
    </location>
</feature>
<organism evidence="16 17">
    <name type="scientific">Geospiza fortis</name>
    <name type="common">Medium ground-finch</name>
    <dbReference type="NCBI Taxonomy" id="48883"/>
    <lineage>
        <taxon>Eukaryota</taxon>
        <taxon>Metazoa</taxon>
        <taxon>Chordata</taxon>
        <taxon>Craniata</taxon>
        <taxon>Vertebrata</taxon>
        <taxon>Euteleostomi</taxon>
        <taxon>Archelosauria</taxon>
        <taxon>Archosauria</taxon>
        <taxon>Dinosauria</taxon>
        <taxon>Saurischia</taxon>
        <taxon>Theropoda</taxon>
        <taxon>Coelurosauria</taxon>
        <taxon>Aves</taxon>
        <taxon>Neognathae</taxon>
        <taxon>Neoaves</taxon>
        <taxon>Telluraves</taxon>
        <taxon>Australaves</taxon>
        <taxon>Passeriformes</taxon>
        <taxon>Thraupidae</taxon>
        <taxon>Geospiza</taxon>
    </lineage>
</organism>
<dbReference type="AlphaFoldDB" id="A0A8N5ET82"/>
<evidence type="ECO:0000256" key="9">
    <source>
        <dbReference type="ARBA" id="ARBA00023180"/>
    </source>
</evidence>
<feature type="transmembrane region" description="Helical" evidence="13">
    <location>
        <begin position="404"/>
        <end position="426"/>
    </location>
</feature>
<proteinExistence type="predicted"/>
<evidence type="ECO:0000313" key="16">
    <source>
        <dbReference type="Proteomes" id="UP000504602"/>
    </source>
</evidence>
<evidence type="ECO:0000256" key="10">
    <source>
        <dbReference type="ARBA" id="ARBA00023272"/>
    </source>
</evidence>
<evidence type="ECO:0000256" key="4">
    <source>
        <dbReference type="ARBA" id="ARBA00022692"/>
    </source>
</evidence>
<dbReference type="FunFam" id="3.80.10.10:FF:000047">
    <property type="entry name" value="protein phosphatase 1 regulatory subunit 29"/>
    <property type="match status" value="1"/>
</dbReference>
<dbReference type="InterPro" id="IPR050541">
    <property type="entry name" value="LRR_TM_domain-containing"/>
</dbReference>
<keyword evidence="6" id="KW-0677">Repeat</keyword>
<dbReference type="SMART" id="SM00369">
    <property type="entry name" value="LRR_TYP"/>
    <property type="match status" value="4"/>
</dbReference>
<dbReference type="SUPFAM" id="SSF52058">
    <property type="entry name" value="L domain-like"/>
    <property type="match status" value="1"/>
</dbReference>
<dbReference type="PROSITE" id="PS51450">
    <property type="entry name" value="LRR"/>
    <property type="match status" value="1"/>
</dbReference>
<evidence type="ECO:0000256" key="7">
    <source>
        <dbReference type="ARBA" id="ARBA00022989"/>
    </source>
</evidence>
<dbReference type="InterPro" id="IPR000483">
    <property type="entry name" value="Cys-rich_flank_reg_C"/>
</dbReference>
<dbReference type="GO" id="GO:0045184">
    <property type="term" value="P:establishment of protein localization"/>
    <property type="evidence" value="ECO:0007669"/>
    <property type="project" value="UniProtKB-ARBA"/>
</dbReference>
<dbReference type="PANTHER" id="PTHR24369:SF204">
    <property type="entry name" value="PROTEIN PHOSPHATASE 1 REGULATORY SUBUNIT 29-RELATED"/>
    <property type="match status" value="1"/>
</dbReference>
<dbReference type="InterPro" id="IPR003591">
    <property type="entry name" value="Leu-rich_rpt_typical-subtyp"/>
</dbReference>
<dbReference type="RefSeq" id="XP_030913650.1">
    <property type="nucleotide sequence ID" value="XM_031057790.1"/>
</dbReference>
<evidence type="ECO:0000256" key="2">
    <source>
        <dbReference type="ARBA" id="ARBA00022553"/>
    </source>
</evidence>
<evidence type="ECO:0000256" key="14">
    <source>
        <dbReference type="SAM" id="SignalP"/>
    </source>
</evidence>
<comment type="subcellular location">
    <subcellularLocation>
        <location evidence="1">Membrane</location>
        <topology evidence="1">Single-pass membrane protein</topology>
    </subcellularLocation>
</comment>
<gene>
    <name evidence="17" type="primary">ELFN2</name>
</gene>
<dbReference type="Pfam" id="PF13855">
    <property type="entry name" value="LRR_8"/>
    <property type="match status" value="1"/>
</dbReference>
<name>A0A8N5ET82_GEOFO</name>
<keyword evidence="10" id="KW-0650">Protein phosphatase inhibitor</keyword>
<dbReference type="CTD" id="114794"/>
<dbReference type="GO" id="GO:0004864">
    <property type="term" value="F:protein phosphatase inhibitor activity"/>
    <property type="evidence" value="ECO:0007669"/>
    <property type="project" value="UniProtKB-KW"/>
</dbReference>
<dbReference type="GeneID" id="102032333"/>
<feature type="region of interest" description="Disordered" evidence="12">
    <location>
        <begin position="534"/>
        <end position="557"/>
    </location>
</feature>
<dbReference type="GO" id="GO:0098839">
    <property type="term" value="C:postsynaptic density membrane"/>
    <property type="evidence" value="ECO:0007669"/>
    <property type="project" value="UniProtKB-ARBA"/>
</dbReference>
<sequence>MRAPLQTMLCLGLWAAALLCLFFPGTVRGDCWLIEGDKGYVWLAICSQNQPPYETIPQHINSTVHDLRLNENKLKVVLYSSLNRFGNLTDLNLTKNEISYIEDGAFMGQSNLQVLQLGYNKLTNLTEGMLRGMARLQFLFVQHNLIELVTPTAFSECPSLISIDLSSNRLSRLEGNTFTSLSNLMVCELAGNPFNCDCSLYGFLNWLALFNNVTKNYDRLQCETPREFAGYPLLVPRPHHNRNAITIFQSMCRGGTIPSLSRVNPTPYTPDSQRDLDEGSAISPGDFLSVKPPASSTTDSSFSPSIKLHDVTITSAILMVTIPMPYSKMYVLVQYNNSYVSDIATLKSKKEYVTVNKLKAHTDYTFCVASIRNNRRYNHTCLTFATRSKGREDPISSTSTTTHYIMTTLGCLFGMVIVLGVVYYCLRKRRMQEEKQKSLNVKKTILEMRYGSDIDTSTMVHPSQKLGEPPVIPVSRMSSIPSMIGEKLPPSKSMDAGMETPKVTTKGNYIEVRTGGGDGTGVDSDMAFECQSIPAGSSSGLERPSFLSPPYKESSHHPLQRQLSADAAVARKTCSVSSSGSIKSAKVFSLDVPDHPPLSKSDSKYIEKGSPLNSPLDRLPLVSPSAIHHLEVKPSYHCSEHRHSFPALYYEESADTLSQRVSFLKPLSRSKRDSTYSQLSPRHYFSGYSSSPEYSSESTHKIWERFRPYKKHHREEVYMAAGHALRKKVQFAKDEDLHDILDYWKGVSAQQKL</sequence>
<keyword evidence="4 13" id="KW-0812">Transmembrane</keyword>
<dbReference type="PANTHER" id="PTHR24369">
    <property type="entry name" value="ANTIGEN BSP, PUTATIVE-RELATED"/>
    <property type="match status" value="1"/>
</dbReference>
<evidence type="ECO:0000256" key="1">
    <source>
        <dbReference type="ARBA" id="ARBA00004167"/>
    </source>
</evidence>
<evidence type="ECO:0000256" key="6">
    <source>
        <dbReference type="ARBA" id="ARBA00022737"/>
    </source>
</evidence>
<dbReference type="InterPro" id="IPR055106">
    <property type="entry name" value="ELFN_Fn3"/>
</dbReference>